<dbReference type="AlphaFoldDB" id="A0A5C3NR54"/>
<name>A0A5C3NR54_9APHY</name>
<proteinExistence type="predicted"/>
<sequence>RRVVLHGPRGERQEGASPADSSEPGYRDTPANEHDHVDSPRELDNQFLQYLTENTEGLDLLQALKGRYNEDPFFARIMADPKHFKNFVVEDGLVFIRDAQKRLLCIPRIIMHGRSVREVVIRHAHTLLAHLGAHRTACLLRDHVWWKS</sequence>
<keyword evidence="3" id="KW-1185">Reference proteome</keyword>
<evidence type="ECO:0000256" key="1">
    <source>
        <dbReference type="SAM" id="MobiDB-lite"/>
    </source>
</evidence>
<gene>
    <name evidence="2" type="ORF">K466DRAFT_465438</name>
</gene>
<evidence type="ECO:0000313" key="3">
    <source>
        <dbReference type="Proteomes" id="UP000308197"/>
    </source>
</evidence>
<feature type="region of interest" description="Disordered" evidence="1">
    <location>
        <begin position="1"/>
        <end position="39"/>
    </location>
</feature>
<dbReference type="Proteomes" id="UP000308197">
    <property type="component" value="Unassembled WGS sequence"/>
</dbReference>
<accession>A0A5C3NR54</accession>
<feature type="non-terminal residue" evidence="2">
    <location>
        <position position="1"/>
    </location>
</feature>
<evidence type="ECO:0000313" key="2">
    <source>
        <dbReference type="EMBL" id="TFK79805.1"/>
    </source>
</evidence>
<dbReference type="InParanoid" id="A0A5C3NR54"/>
<organism evidence="2 3">
    <name type="scientific">Polyporus arcularius HHB13444</name>
    <dbReference type="NCBI Taxonomy" id="1314778"/>
    <lineage>
        <taxon>Eukaryota</taxon>
        <taxon>Fungi</taxon>
        <taxon>Dikarya</taxon>
        <taxon>Basidiomycota</taxon>
        <taxon>Agaricomycotina</taxon>
        <taxon>Agaricomycetes</taxon>
        <taxon>Polyporales</taxon>
        <taxon>Polyporaceae</taxon>
        <taxon>Polyporus</taxon>
    </lineage>
</organism>
<feature type="compositionally biased region" description="Basic and acidic residues" evidence="1">
    <location>
        <begin position="30"/>
        <end position="39"/>
    </location>
</feature>
<dbReference type="EMBL" id="ML211926">
    <property type="protein sequence ID" value="TFK79805.1"/>
    <property type="molecule type" value="Genomic_DNA"/>
</dbReference>
<feature type="non-terminal residue" evidence="2">
    <location>
        <position position="148"/>
    </location>
</feature>
<reference evidence="2 3" key="1">
    <citation type="journal article" date="2019" name="Nat. Ecol. Evol.">
        <title>Megaphylogeny resolves global patterns of mushroom evolution.</title>
        <authorList>
            <person name="Varga T."/>
            <person name="Krizsan K."/>
            <person name="Foldi C."/>
            <person name="Dima B."/>
            <person name="Sanchez-Garcia M."/>
            <person name="Sanchez-Ramirez S."/>
            <person name="Szollosi G.J."/>
            <person name="Szarkandi J.G."/>
            <person name="Papp V."/>
            <person name="Albert L."/>
            <person name="Andreopoulos W."/>
            <person name="Angelini C."/>
            <person name="Antonin V."/>
            <person name="Barry K.W."/>
            <person name="Bougher N.L."/>
            <person name="Buchanan P."/>
            <person name="Buyck B."/>
            <person name="Bense V."/>
            <person name="Catcheside P."/>
            <person name="Chovatia M."/>
            <person name="Cooper J."/>
            <person name="Damon W."/>
            <person name="Desjardin D."/>
            <person name="Finy P."/>
            <person name="Geml J."/>
            <person name="Haridas S."/>
            <person name="Hughes K."/>
            <person name="Justo A."/>
            <person name="Karasinski D."/>
            <person name="Kautmanova I."/>
            <person name="Kiss B."/>
            <person name="Kocsube S."/>
            <person name="Kotiranta H."/>
            <person name="LaButti K.M."/>
            <person name="Lechner B.E."/>
            <person name="Liimatainen K."/>
            <person name="Lipzen A."/>
            <person name="Lukacs Z."/>
            <person name="Mihaltcheva S."/>
            <person name="Morgado L.N."/>
            <person name="Niskanen T."/>
            <person name="Noordeloos M.E."/>
            <person name="Ohm R.A."/>
            <person name="Ortiz-Santana B."/>
            <person name="Ovrebo C."/>
            <person name="Racz N."/>
            <person name="Riley R."/>
            <person name="Savchenko A."/>
            <person name="Shiryaev A."/>
            <person name="Soop K."/>
            <person name="Spirin V."/>
            <person name="Szebenyi C."/>
            <person name="Tomsovsky M."/>
            <person name="Tulloss R.E."/>
            <person name="Uehling J."/>
            <person name="Grigoriev I.V."/>
            <person name="Vagvolgyi C."/>
            <person name="Papp T."/>
            <person name="Martin F.M."/>
            <person name="Miettinen O."/>
            <person name="Hibbett D.S."/>
            <person name="Nagy L.G."/>
        </authorList>
    </citation>
    <scope>NUCLEOTIDE SEQUENCE [LARGE SCALE GENOMIC DNA]</scope>
    <source>
        <strain evidence="2 3">HHB13444</strain>
    </source>
</reference>
<dbReference type="Gene3D" id="1.10.340.70">
    <property type="match status" value="1"/>
</dbReference>
<protein>
    <submittedName>
        <fullName evidence="2">Uncharacterized protein</fullName>
    </submittedName>
</protein>